<dbReference type="PANTHER" id="PTHR11783">
    <property type="entry name" value="SULFOTRANSFERASE SULT"/>
    <property type="match status" value="1"/>
</dbReference>
<dbReference type="OrthoDB" id="205623at2759"/>
<feature type="domain" description="Sulfotransferase" evidence="4">
    <location>
        <begin position="73"/>
        <end position="332"/>
    </location>
</feature>
<dbReference type="Pfam" id="PF00685">
    <property type="entry name" value="Sulfotransfer_1"/>
    <property type="match status" value="1"/>
</dbReference>
<keyword evidence="2 3" id="KW-0808">Transferase</keyword>
<gene>
    <name evidence="5" type="ORF">CJ030_MR7G010679</name>
</gene>
<organism evidence="5 6">
    <name type="scientific">Morella rubra</name>
    <name type="common">Chinese bayberry</name>
    <dbReference type="NCBI Taxonomy" id="262757"/>
    <lineage>
        <taxon>Eukaryota</taxon>
        <taxon>Viridiplantae</taxon>
        <taxon>Streptophyta</taxon>
        <taxon>Embryophyta</taxon>
        <taxon>Tracheophyta</taxon>
        <taxon>Spermatophyta</taxon>
        <taxon>Magnoliopsida</taxon>
        <taxon>eudicotyledons</taxon>
        <taxon>Gunneridae</taxon>
        <taxon>Pentapetalae</taxon>
        <taxon>rosids</taxon>
        <taxon>fabids</taxon>
        <taxon>Fagales</taxon>
        <taxon>Myricaceae</taxon>
        <taxon>Morella</taxon>
    </lineage>
</organism>
<dbReference type="InterPro" id="IPR000863">
    <property type="entry name" value="Sulfotransferase_dom"/>
</dbReference>
<evidence type="ECO:0000256" key="2">
    <source>
        <dbReference type="ARBA" id="ARBA00022679"/>
    </source>
</evidence>
<evidence type="ECO:0000313" key="5">
    <source>
        <dbReference type="EMBL" id="KAB1205380.1"/>
    </source>
</evidence>
<proteinExistence type="inferred from homology"/>
<dbReference type="EMBL" id="RXIC02000025">
    <property type="protein sequence ID" value="KAB1205380.1"/>
    <property type="molecule type" value="Genomic_DNA"/>
</dbReference>
<protein>
    <recommendedName>
        <fullName evidence="3">Sulfotransferase</fullName>
        <ecNumber evidence="3">2.8.2.-</ecNumber>
    </recommendedName>
</protein>
<accession>A0A6A1V296</accession>
<dbReference type="AlphaFoldDB" id="A0A6A1V296"/>
<evidence type="ECO:0000256" key="1">
    <source>
        <dbReference type="ARBA" id="ARBA00005771"/>
    </source>
</evidence>
<keyword evidence="6" id="KW-1185">Reference proteome</keyword>
<dbReference type="InterPro" id="IPR027417">
    <property type="entry name" value="P-loop_NTPase"/>
</dbReference>
<dbReference type="SUPFAM" id="SSF52540">
    <property type="entry name" value="P-loop containing nucleoside triphosphate hydrolases"/>
    <property type="match status" value="1"/>
</dbReference>
<dbReference type="Proteomes" id="UP000516437">
    <property type="component" value="Chromosome 7"/>
</dbReference>
<dbReference type="GO" id="GO:0008146">
    <property type="term" value="F:sulfotransferase activity"/>
    <property type="evidence" value="ECO:0007669"/>
    <property type="project" value="InterPro"/>
</dbReference>
<sequence length="335" mass="38409">MAPPPPEPPDDQVLLPCFKEMELSQERRDFISSLPIEKSWTTRGYLHNYQGFWFLTMGMQGVLAFQKHFQAHDTDVLLTSSPKAGTTWSKAMLFALLNRVRHPSPQGHPLVTNNPHTLVLTMELTLYYRNQVPDLTFFPTPRLFATHLPYAVLPASAKDSACKIVYVCRNPKDTFVSLWLFVNRAWSTRSIIGSLDEAFDMFARGVSPFGPYWDHVLGYWKKSQENPQKVLFLKYEDMKKQPTSNLRRLADFVGCPFSPEEEAKGIVNDISTLCSFDNLKNQEVNKNGKGMFSEANEAYFRRGEIGDCVNYLTEEMIEKLDRITDEKFHGSGLKF</sequence>
<evidence type="ECO:0000259" key="4">
    <source>
        <dbReference type="Pfam" id="PF00685"/>
    </source>
</evidence>
<evidence type="ECO:0000313" key="6">
    <source>
        <dbReference type="Proteomes" id="UP000516437"/>
    </source>
</evidence>
<dbReference type="Gene3D" id="3.40.50.300">
    <property type="entry name" value="P-loop containing nucleotide triphosphate hydrolases"/>
    <property type="match status" value="1"/>
</dbReference>
<comment type="caution">
    <text evidence="5">The sequence shown here is derived from an EMBL/GenBank/DDBJ whole genome shotgun (WGS) entry which is preliminary data.</text>
</comment>
<reference evidence="5 6" key="1">
    <citation type="journal article" date="2019" name="Plant Biotechnol. J.">
        <title>The red bayberry genome and genetic basis of sex determination.</title>
        <authorList>
            <person name="Jia H.M."/>
            <person name="Jia H.J."/>
            <person name="Cai Q.L."/>
            <person name="Wang Y."/>
            <person name="Zhao H.B."/>
            <person name="Yang W.F."/>
            <person name="Wang G.Y."/>
            <person name="Li Y.H."/>
            <person name="Zhan D.L."/>
            <person name="Shen Y.T."/>
            <person name="Niu Q.F."/>
            <person name="Chang L."/>
            <person name="Qiu J."/>
            <person name="Zhao L."/>
            <person name="Xie H.B."/>
            <person name="Fu W.Y."/>
            <person name="Jin J."/>
            <person name="Li X.W."/>
            <person name="Jiao Y."/>
            <person name="Zhou C.C."/>
            <person name="Tu T."/>
            <person name="Chai C.Y."/>
            <person name="Gao J.L."/>
            <person name="Fan L.J."/>
            <person name="van de Weg E."/>
            <person name="Wang J.Y."/>
            <person name="Gao Z.S."/>
        </authorList>
    </citation>
    <scope>NUCLEOTIDE SEQUENCE [LARGE SCALE GENOMIC DNA]</scope>
    <source>
        <tissue evidence="5">Leaves</tissue>
    </source>
</reference>
<name>A0A6A1V296_9ROSI</name>
<dbReference type="EC" id="2.8.2.-" evidence="3"/>
<evidence type="ECO:0000256" key="3">
    <source>
        <dbReference type="RuleBase" id="RU361155"/>
    </source>
</evidence>
<comment type="similarity">
    <text evidence="1 3">Belongs to the sulfotransferase 1 family.</text>
</comment>